<protein>
    <recommendedName>
        <fullName evidence="2">YCII-related domain-containing protein</fullName>
    </recommendedName>
</protein>
<evidence type="ECO:0000313" key="4">
    <source>
        <dbReference type="Proteomes" id="UP000519897"/>
    </source>
</evidence>
<accession>A0A7W6LM67</accession>
<evidence type="ECO:0000313" key="3">
    <source>
        <dbReference type="EMBL" id="MBB4145646.1"/>
    </source>
</evidence>
<dbReference type="InterPro" id="IPR011008">
    <property type="entry name" value="Dimeric_a/b-barrel"/>
</dbReference>
<evidence type="ECO:0000256" key="1">
    <source>
        <dbReference type="ARBA" id="ARBA00007689"/>
    </source>
</evidence>
<gene>
    <name evidence="3" type="ORF">GGQ72_004211</name>
</gene>
<dbReference type="InterPro" id="IPR005545">
    <property type="entry name" value="YCII"/>
</dbReference>
<organism evidence="3 4">
    <name type="scientific">Rhizobium rhizoryzae</name>
    <dbReference type="NCBI Taxonomy" id="451876"/>
    <lineage>
        <taxon>Bacteria</taxon>
        <taxon>Pseudomonadati</taxon>
        <taxon>Pseudomonadota</taxon>
        <taxon>Alphaproteobacteria</taxon>
        <taxon>Hyphomicrobiales</taxon>
        <taxon>Rhizobiaceae</taxon>
        <taxon>Rhizobium/Agrobacterium group</taxon>
        <taxon>Rhizobium</taxon>
    </lineage>
</organism>
<dbReference type="AlphaFoldDB" id="A0A7W6LM67"/>
<keyword evidence="4" id="KW-1185">Reference proteome</keyword>
<dbReference type="SUPFAM" id="SSF54909">
    <property type="entry name" value="Dimeric alpha+beta barrel"/>
    <property type="match status" value="1"/>
</dbReference>
<sequence length="98" mass="10929">MIGIRVAFSDASKLEERTKFHPQHKAHLSSAPFRVLISGPASLENSEATDAAFLVAEVDTLQDLKAFSDRDPFVVNKVYKDVRIFEWKPSLGDLVKAI</sequence>
<evidence type="ECO:0000259" key="2">
    <source>
        <dbReference type="Pfam" id="PF03795"/>
    </source>
</evidence>
<dbReference type="Pfam" id="PF03795">
    <property type="entry name" value="YCII"/>
    <property type="match status" value="1"/>
</dbReference>
<dbReference type="RefSeq" id="WP_165130647.1">
    <property type="nucleotide sequence ID" value="NZ_CP049249.1"/>
</dbReference>
<feature type="domain" description="YCII-related" evidence="2">
    <location>
        <begin position="12"/>
        <end position="88"/>
    </location>
</feature>
<comment type="caution">
    <text evidence="3">The sequence shown here is derived from an EMBL/GenBank/DDBJ whole genome shotgun (WGS) entry which is preliminary data.</text>
</comment>
<proteinExistence type="inferred from homology"/>
<dbReference type="EMBL" id="JACIEC010000009">
    <property type="protein sequence ID" value="MBB4145646.1"/>
    <property type="molecule type" value="Genomic_DNA"/>
</dbReference>
<name>A0A7W6LM67_9HYPH</name>
<reference evidence="3 4" key="1">
    <citation type="submission" date="2020-08" db="EMBL/GenBank/DDBJ databases">
        <title>Genomic Encyclopedia of Type Strains, Phase IV (KMG-IV): sequencing the most valuable type-strain genomes for metagenomic binning, comparative biology and taxonomic classification.</title>
        <authorList>
            <person name="Goeker M."/>
        </authorList>
    </citation>
    <scope>NUCLEOTIDE SEQUENCE [LARGE SCALE GENOMIC DNA]</scope>
    <source>
        <strain evidence="3 4">DSM 29514</strain>
    </source>
</reference>
<dbReference type="Gene3D" id="3.30.70.1060">
    <property type="entry name" value="Dimeric alpha+beta barrel"/>
    <property type="match status" value="1"/>
</dbReference>
<comment type="similarity">
    <text evidence="1">Belongs to the YciI family.</text>
</comment>
<dbReference type="Proteomes" id="UP000519897">
    <property type="component" value="Unassembled WGS sequence"/>
</dbReference>